<accession>G3H324</accession>
<proteinExistence type="predicted"/>
<sequence length="52" mass="5922">MNQTPPQKWHHSFVCFVYSSTTERCCAGQDNSVDMPVSGKEPPQSVFYARNQ</sequence>
<dbReference type="EMBL" id="JH000121">
    <property type="protein sequence ID" value="EGW04231.1"/>
    <property type="molecule type" value="Genomic_DNA"/>
</dbReference>
<evidence type="ECO:0000313" key="3">
    <source>
        <dbReference type="Proteomes" id="UP000001075"/>
    </source>
</evidence>
<dbReference type="InParanoid" id="G3H324"/>
<evidence type="ECO:0000313" key="2">
    <source>
        <dbReference type="EMBL" id="EGW04231.1"/>
    </source>
</evidence>
<protein>
    <submittedName>
        <fullName evidence="2">Uncharacterized protein</fullName>
    </submittedName>
</protein>
<dbReference type="AlphaFoldDB" id="G3H324"/>
<gene>
    <name evidence="2" type="ORF">I79_004630</name>
</gene>
<name>G3H324_CRIGR</name>
<evidence type="ECO:0000256" key="1">
    <source>
        <dbReference type="SAM" id="MobiDB-lite"/>
    </source>
</evidence>
<dbReference type="Proteomes" id="UP000001075">
    <property type="component" value="Unassembled WGS sequence"/>
</dbReference>
<feature type="region of interest" description="Disordered" evidence="1">
    <location>
        <begin position="30"/>
        <end position="52"/>
    </location>
</feature>
<organism evidence="2 3">
    <name type="scientific">Cricetulus griseus</name>
    <name type="common">Chinese hamster</name>
    <name type="synonym">Cricetulus barabensis griseus</name>
    <dbReference type="NCBI Taxonomy" id="10029"/>
    <lineage>
        <taxon>Eukaryota</taxon>
        <taxon>Metazoa</taxon>
        <taxon>Chordata</taxon>
        <taxon>Craniata</taxon>
        <taxon>Vertebrata</taxon>
        <taxon>Euteleostomi</taxon>
        <taxon>Mammalia</taxon>
        <taxon>Eutheria</taxon>
        <taxon>Euarchontoglires</taxon>
        <taxon>Glires</taxon>
        <taxon>Rodentia</taxon>
        <taxon>Myomorpha</taxon>
        <taxon>Muroidea</taxon>
        <taxon>Cricetidae</taxon>
        <taxon>Cricetinae</taxon>
        <taxon>Cricetulus</taxon>
    </lineage>
</organism>
<reference evidence="3" key="1">
    <citation type="journal article" date="2011" name="Nat. Biotechnol.">
        <title>The genomic sequence of the Chinese hamster ovary (CHO)-K1 cell line.</title>
        <authorList>
            <person name="Xu X."/>
            <person name="Nagarajan H."/>
            <person name="Lewis N.E."/>
            <person name="Pan S."/>
            <person name="Cai Z."/>
            <person name="Liu X."/>
            <person name="Chen W."/>
            <person name="Xie M."/>
            <person name="Wang W."/>
            <person name="Hammond S."/>
            <person name="Andersen M.R."/>
            <person name="Neff N."/>
            <person name="Passarelli B."/>
            <person name="Koh W."/>
            <person name="Fan H.C."/>
            <person name="Wang J."/>
            <person name="Gui Y."/>
            <person name="Lee K.H."/>
            <person name="Betenbaugh M.J."/>
            <person name="Quake S.R."/>
            <person name="Famili I."/>
            <person name="Palsson B.O."/>
            <person name="Wang J."/>
        </authorList>
    </citation>
    <scope>NUCLEOTIDE SEQUENCE [LARGE SCALE GENOMIC DNA]</scope>
    <source>
        <strain evidence="3">CHO K1 cell line</strain>
    </source>
</reference>